<dbReference type="PANTHER" id="PTHR36890:SF1">
    <property type="entry name" value="PROTEIN CYCLOPS"/>
    <property type="match status" value="1"/>
</dbReference>
<feature type="coiled-coil region" evidence="1">
    <location>
        <begin position="421"/>
        <end position="487"/>
    </location>
</feature>
<dbReference type="OrthoDB" id="1737017at2759"/>
<evidence type="ECO:0000256" key="2">
    <source>
        <dbReference type="SAM" id="MobiDB-lite"/>
    </source>
</evidence>
<evidence type="ECO:0000313" key="4">
    <source>
        <dbReference type="Proteomes" id="UP001085076"/>
    </source>
</evidence>
<dbReference type="GO" id="GO:0036377">
    <property type="term" value="P:arbuscular mycorrhizal association"/>
    <property type="evidence" value="ECO:0007669"/>
    <property type="project" value="InterPro"/>
</dbReference>
<evidence type="ECO:0000313" key="3">
    <source>
        <dbReference type="EMBL" id="KAJ0964392.1"/>
    </source>
</evidence>
<dbReference type="AlphaFoldDB" id="A0A9D5C1S0"/>
<accession>A0A9D5C1S0</accession>
<proteinExistence type="predicted"/>
<evidence type="ECO:0000256" key="1">
    <source>
        <dbReference type="SAM" id="Coils"/>
    </source>
</evidence>
<dbReference type="GO" id="GO:0005634">
    <property type="term" value="C:nucleus"/>
    <property type="evidence" value="ECO:0007669"/>
    <property type="project" value="InterPro"/>
</dbReference>
<dbReference type="Proteomes" id="UP001085076">
    <property type="component" value="Miscellaneous, Linkage group lg09"/>
</dbReference>
<reference evidence="3" key="1">
    <citation type="submission" date="2021-03" db="EMBL/GenBank/DDBJ databases">
        <authorList>
            <person name="Li Z."/>
            <person name="Yang C."/>
        </authorList>
    </citation>
    <scope>NUCLEOTIDE SEQUENCE</scope>
    <source>
        <strain evidence="3">Dzin_1.0</strain>
        <tissue evidence="3">Leaf</tissue>
    </source>
</reference>
<dbReference type="EMBL" id="JAGGNH010000009">
    <property type="protein sequence ID" value="KAJ0964392.1"/>
    <property type="molecule type" value="Genomic_DNA"/>
</dbReference>
<comment type="caution">
    <text evidence="3">The sequence shown here is derived from an EMBL/GenBank/DDBJ whole genome shotgun (WGS) entry which is preliminary data.</text>
</comment>
<dbReference type="InterPro" id="IPR040036">
    <property type="entry name" value="CYCLOPS"/>
</dbReference>
<dbReference type="PANTHER" id="PTHR36890">
    <property type="entry name" value="PROTEIN CYCLOPS"/>
    <property type="match status" value="1"/>
</dbReference>
<sequence>MNGDGNEKGFVNNSLHNVGGSHHNSRLPQAQIPGFSSSSIAHRTRQASRRISTELAVSSCMQNGAAFQNKISNDSSFQQNSMEEHSVDPSQRSLRNVAEKGMQTSNLYLAKAWFQSTQPMTRSRSSELRRRYAAMQNLQTPTILEAPNDTPGPGRGISIMNQEFPGTNNFCDVSMGEMPTQLHSFMSPSNSSTSPFNTPPMATVDTVSSVVSMLKGTLERKKLGNQVDKETLEGNSFGFSTAPEVASNIGSHQDVDNQLFEPTIPFHMVSSIHMNDLGKLPKVGTSLELNVEGFVNSANQIHLGMVSQEPSQSESSAAAPVISTGFDVCDGPAQSAQTVSVSENSRKHIGNGTSECGSKAREFRERMLENNLKDDRKKGNLVGWVLFHLEWTRGTLQSLARVERSTKAKERNSTPALPSDMQSVLKRCENLEKEVRSLKLNLSFMNRKDSEQTKQIEELQKQNEDLVEEKERLLEEIERIISETNKM</sequence>
<gene>
    <name evidence="3" type="ORF">J5N97_029514</name>
</gene>
<keyword evidence="1" id="KW-0175">Coiled coil</keyword>
<keyword evidence="4" id="KW-1185">Reference proteome</keyword>
<dbReference type="GO" id="GO:0043565">
    <property type="term" value="F:sequence-specific DNA binding"/>
    <property type="evidence" value="ECO:0007669"/>
    <property type="project" value="InterPro"/>
</dbReference>
<organism evidence="3 4">
    <name type="scientific">Dioscorea zingiberensis</name>
    <dbReference type="NCBI Taxonomy" id="325984"/>
    <lineage>
        <taxon>Eukaryota</taxon>
        <taxon>Viridiplantae</taxon>
        <taxon>Streptophyta</taxon>
        <taxon>Embryophyta</taxon>
        <taxon>Tracheophyta</taxon>
        <taxon>Spermatophyta</taxon>
        <taxon>Magnoliopsida</taxon>
        <taxon>Liliopsida</taxon>
        <taxon>Dioscoreales</taxon>
        <taxon>Dioscoreaceae</taxon>
        <taxon>Dioscorea</taxon>
    </lineage>
</organism>
<name>A0A9D5C1S0_9LILI</name>
<reference evidence="3" key="2">
    <citation type="journal article" date="2022" name="Hortic Res">
        <title>The genome of Dioscorea zingiberensis sheds light on the biosynthesis, origin and evolution of the medicinally important diosgenin saponins.</title>
        <authorList>
            <person name="Li Y."/>
            <person name="Tan C."/>
            <person name="Li Z."/>
            <person name="Guo J."/>
            <person name="Li S."/>
            <person name="Chen X."/>
            <person name="Wang C."/>
            <person name="Dai X."/>
            <person name="Yang H."/>
            <person name="Song W."/>
            <person name="Hou L."/>
            <person name="Xu J."/>
            <person name="Tong Z."/>
            <person name="Xu A."/>
            <person name="Yuan X."/>
            <person name="Wang W."/>
            <person name="Yang Q."/>
            <person name="Chen L."/>
            <person name="Sun Z."/>
            <person name="Wang K."/>
            <person name="Pan B."/>
            <person name="Chen J."/>
            <person name="Bao Y."/>
            <person name="Liu F."/>
            <person name="Qi X."/>
            <person name="Gang D.R."/>
            <person name="Wen J."/>
            <person name="Li J."/>
        </authorList>
    </citation>
    <scope>NUCLEOTIDE SEQUENCE</scope>
    <source>
        <strain evidence="3">Dzin_1.0</strain>
    </source>
</reference>
<feature type="region of interest" description="Disordered" evidence="2">
    <location>
        <begin position="1"/>
        <end position="47"/>
    </location>
</feature>
<protein>
    <submittedName>
        <fullName evidence="3">Uncharacterized protein</fullName>
    </submittedName>
</protein>